<dbReference type="STRING" id="1237149.C900_02017"/>
<dbReference type="eggNOG" id="ENOG5032YD9">
    <property type="taxonomic scope" value="Bacteria"/>
</dbReference>
<comment type="caution">
    <text evidence="1">The sequence shown here is derived from an EMBL/GenBank/DDBJ whole genome shotgun (WGS) entry which is preliminary data.</text>
</comment>
<dbReference type="AlphaFoldDB" id="L8JXR7"/>
<evidence type="ECO:0008006" key="3">
    <source>
        <dbReference type="Google" id="ProtNLM"/>
    </source>
</evidence>
<protein>
    <recommendedName>
        <fullName evidence="3">HMA domain-containing protein</fullName>
    </recommendedName>
</protein>
<sequence length="54" mass="6158">MGPVFNHHPLIDGWSVDTADIDNVLRIETNGELKETDIINLIKKYGYYIEALPD</sequence>
<gene>
    <name evidence="1" type="ORF">C900_02017</name>
</gene>
<dbReference type="EMBL" id="AMZN01000029">
    <property type="protein sequence ID" value="ELR72022.1"/>
    <property type="molecule type" value="Genomic_DNA"/>
</dbReference>
<evidence type="ECO:0000313" key="1">
    <source>
        <dbReference type="EMBL" id="ELR72022.1"/>
    </source>
</evidence>
<reference evidence="1 2" key="1">
    <citation type="submission" date="2012-12" db="EMBL/GenBank/DDBJ databases">
        <title>Genome assembly of Fulvivirga imtechensis AK7.</title>
        <authorList>
            <person name="Nupur N."/>
            <person name="Khatri I."/>
            <person name="Kumar R."/>
            <person name="Subramanian S."/>
            <person name="Pinnaka A."/>
        </authorList>
    </citation>
    <scope>NUCLEOTIDE SEQUENCE [LARGE SCALE GENOMIC DNA]</scope>
    <source>
        <strain evidence="1 2">AK7</strain>
    </source>
</reference>
<name>L8JXR7_9BACT</name>
<accession>L8JXR7</accession>
<dbReference type="RefSeq" id="WP_009579464.1">
    <property type="nucleotide sequence ID" value="NZ_AMZN01000029.1"/>
</dbReference>
<dbReference type="OrthoDB" id="1036397at2"/>
<keyword evidence="2" id="KW-1185">Reference proteome</keyword>
<dbReference type="Proteomes" id="UP000011135">
    <property type="component" value="Unassembled WGS sequence"/>
</dbReference>
<organism evidence="1 2">
    <name type="scientific">Fulvivirga imtechensis AK7</name>
    <dbReference type="NCBI Taxonomy" id="1237149"/>
    <lineage>
        <taxon>Bacteria</taxon>
        <taxon>Pseudomonadati</taxon>
        <taxon>Bacteroidota</taxon>
        <taxon>Cytophagia</taxon>
        <taxon>Cytophagales</taxon>
        <taxon>Fulvivirgaceae</taxon>
        <taxon>Fulvivirga</taxon>
    </lineage>
</organism>
<evidence type="ECO:0000313" key="2">
    <source>
        <dbReference type="Proteomes" id="UP000011135"/>
    </source>
</evidence>
<proteinExistence type="predicted"/>